<feature type="domain" description="ATP-grasp" evidence="14">
    <location>
        <begin position="111"/>
        <end position="319"/>
    </location>
</feature>
<sequence length="437" mass="47617">MKKILLVGSEARGHCIAETLKRSATSCDVVCFGSSDNPGIKKVTSAYEVGKLDDLGSIVVFAKAQKVDFAVISPELPLSVGVVDALEKAGMPSVGPLKKLAQLESSKSFTRDLLEEFNIFGNPKFKVFKNNEGLAEWVKEVGQFVIKPDGLTCGKGVLVQGDHFASYEEGIDRTETLIKKDGKVVLEEKLVGQEFSLISLCDGDHLLHFPAVQDHKRAFVGDEGPNTGGMGSYSMADGSLPFLQESDIKASRSINEQVAKALKKKFGMDYKGVLYGGFIAVKDGVRLIEYNARFGDPEAINILPVLKSNFVKVCEAVIDGTLDQIVPEFLEQATVCKYIVPEGYPTSAVKDKLVDISKIDTSKVKIYFASVNEKENGLYLAGSRAIALVGTDPDLYKAEEKVETEIKKITGPVFHREDIGTKELIEKRIGILRGIRG</sequence>
<dbReference type="Pfam" id="PF01071">
    <property type="entry name" value="GARS_A"/>
    <property type="match status" value="1"/>
</dbReference>
<dbReference type="InterPro" id="IPR037123">
    <property type="entry name" value="PRibGlycinamide_synth_C_sf"/>
</dbReference>
<evidence type="ECO:0000256" key="10">
    <source>
        <dbReference type="ARBA" id="ARBA00042242"/>
    </source>
</evidence>
<dbReference type="Gene3D" id="3.40.50.20">
    <property type="match status" value="1"/>
</dbReference>
<comment type="cofactor">
    <cofactor evidence="2">
        <name>Mg(2+)</name>
        <dbReference type="ChEBI" id="CHEBI:18420"/>
    </cofactor>
</comment>
<dbReference type="Pfam" id="PF02843">
    <property type="entry name" value="GARS_C"/>
    <property type="match status" value="1"/>
</dbReference>
<dbReference type="InterPro" id="IPR020562">
    <property type="entry name" value="PRibGlycinamide_synth_N"/>
</dbReference>
<evidence type="ECO:0000256" key="7">
    <source>
        <dbReference type="ARBA" id="ARBA00022755"/>
    </source>
</evidence>
<evidence type="ECO:0000259" key="14">
    <source>
        <dbReference type="PROSITE" id="PS50975"/>
    </source>
</evidence>
<evidence type="ECO:0000256" key="13">
    <source>
        <dbReference type="PROSITE-ProRule" id="PRU00409"/>
    </source>
</evidence>
<dbReference type="Pfam" id="PF02844">
    <property type="entry name" value="GARS_N"/>
    <property type="match status" value="1"/>
</dbReference>
<dbReference type="UniPathway" id="UPA00074">
    <property type="reaction ID" value="UER00125"/>
</dbReference>
<dbReference type="SMART" id="SM01209">
    <property type="entry name" value="GARS_A"/>
    <property type="match status" value="1"/>
</dbReference>
<name>A0A2H0VEA7_9BACT</name>
<dbReference type="InterPro" id="IPR011054">
    <property type="entry name" value="Rudment_hybrid_motif"/>
</dbReference>
<comment type="pathway">
    <text evidence="3 12">Purine metabolism; IMP biosynthesis via de novo pathway; N(1)-(5-phospho-D-ribosyl)glycinamide from 5-phospho-alpha-D-ribose 1-diphosphate: step 2/2.</text>
</comment>
<evidence type="ECO:0000256" key="4">
    <source>
        <dbReference type="ARBA" id="ARBA00013255"/>
    </source>
</evidence>
<comment type="catalytic activity">
    <reaction evidence="12">
        <text>5-phospho-beta-D-ribosylamine + glycine + ATP = N(1)-(5-phospho-beta-D-ribosyl)glycinamide + ADP + phosphate + H(+)</text>
        <dbReference type="Rhea" id="RHEA:17453"/>
        <dbReference type="ChEBI" id="CHEBI:15378"/>
        <dbReference type="ChEBI" id="CHEBI:30616"/>
        <dbReference type="ChEBI" id="CHEBI:43474"/>
        <dbReference type="ChEBI" id="CHEBI:57305"/>
        <dbReference type="ChEBI" id="CHEBI:58681"/>
        <dbReference type="ChEBI" id="CHEBI:143788"/>
        <dbReference type="ChEBI" id="CHEBI:456216"/>
        <dbReference type="EC" id="6.3.4.13"/>
    </reaction>
</comment>
<keyword evidence="7 12" id="KW-0658">Purine biosynthesis</keyword>
<dbReference type="SMART" id="SM01210">
    <property type="entry name" value="GARS_C"/>
    <property type="match status" value="1"/>
</dbReference>
<dbReference type="Proteomes" id="UP000230557">
    <property type="component" value="Unassembled WGS sequence"/>
</dbReference>
<evidence type="ECO:0000256" key="8">
    <source>
        <dbReference type="ARBA" id="ARBA00022840"/>
    </source>
</evidence>
<dbReference type="EMBL" id="PFAJ01000017">
    <property type="protein sequence ID" value="PIR97442.1"/>
    <property type="molecule type" value="Genomic_DNA"/>
</dbReference>
<reference evidence="16" key="1">
    <citation type="submission" date="2017-09" db="EMBL/GenBank/DDBJ databases">
        <title>Depth-based differentiation of microbial function through sediment-hosted aquifers and enrichment of novel symbionts in the deep terrestrial subsurface.</title>
        <authorList>
            <person name="Probst A.J."/>
            <person name="Ladd B."/>
            <person name="Jarett J.K."/>
            <person name="Geller-Mcgrath D.E."/>
            <person name="Sieber C.M.K."/>
            <person name="Emerson J.B."/>
            <person name="Anantharaman K."/>
            <person name="Thomas B.C."/>
            <person name="Malmstrom R."/>
            <person name="Stieglmeier M."/>
            <person name="Klingl A."/>
            <person name="Woyke T."/>
            <person name="Ryan C.M."/>
            <person name="Banfield J.F."/>
        </authorList>
    </citation>
    <scope>NUCLEOTIDE SEQUENCE [LARGE SCALE GENOMIC DNA]</scope>
</reference>
<evidence type="ECO:0000256" key="11">
    <source>
        <dbReference type="ARBA" id="ARBA00042864"/>
    </source>
</evidence>
<evidence type="ECO:0000313" key="16">
    <source>
        <dbReference type="Proteomes" id="UP000230557"/>
    </source>
</evidence>
<keyword evidence="6 13" id="KW-0547">Nucleotide-binding</keyword>
<evidence type="ECO:0000256" key="6">
    <source>
        <dbReference type="ARBA" id="ARBA00022741"/>
    </source>
</evidence>
<dbReference type="GO" id="GO:0004637">
    <property type="term" value="F:phosphoribosylamine-glycine ligase activity"/>
    <property type="evidence" value="ECO:0007669"/>
    <property type="project" value="UniProtKB-UniRule"/>
</dbReference>
<dbReference type="GO" id="GO:0005524">
    <property type="term" value="F:ATP binding"/>
    <property type="evidence" value="ECO:0007669"/>
    <property type="project" value="UniProtKB-UniRule"/>
</dbReference>
<dbReference type="NCBIfam" id="TIGR00877">
    <property type="entry name" value="purD"/>
    <property type="match status" value="1"/>
</dbReference>
<dbReference type="InterPro" id="IPR016185">
    <property type="entry name" value="PreATP-grasp_dom_sf"/>
</dbReference>
<evidence type="ECO:0000256" key="5">
    <source>
        <dbReference type="ARBA" id="ARBA00022598"/>
    </source>
</evidence>
<evidence type="ECO:0000256" key="3">
    <source>
        <dbReference type="ARBA" id="ARBA00005174"/>
    </source>
</evidence>
<dbReference type="InterPro" id="IPR020561">
    <property type="entry name" value="PRibGlycinamid_synth_ATP-grasp"/>
</dbReference>
<dbReference type="Gene3D" id="3.90.600.10">
    <property type="entry name" value="Phosphoribosylglycinamide synthetase, C-terminal domain"/>
    <property type="match status" value="1"/>
</dbReference>
<dbReference type="PANTHER" id="PTHR43472">
    <property type="entry name" value="PHOSPHORIBOSYLAMINE--GLYCINE LIGASE"/>
    <property type="match status" value="1"/>
</dbReference>
<evidence type="ECO:0000256" key="1">
    <source>
        <dbReference type="ARBA" id="ARBA00001936"/>
    </source>
</evidence>
<comment type="caution">
    <text evidence="15">The sequence shown here is derived from an EMBL/GenBank/DDBJ whole genome shotgun (WGS) entry which is preliminary data.</text>
</comment>
<evidence type="ECO:0000256" key="12">
    <source>
        <dbReference type="HAMAP-Rule" id="MF_00138"/>
    </source>
</evidence>
<evidence type="ECO:0000256" key="9">
    <source>
        <dbReference type="ARBA" id="ARBA00038345"/>
    </source>
</evidence>
<dbReference type="HAMAP" id="MF_00138">
    <property type="entry name" value="GARS"/>
    <property type="match status" value="1"/>
</dbReference>
<dbReference type="InterPro" id="IPR013815">
    <property type="entry name" value="ATP_grasp_subdomain_1"/>
</dbReference>
<dbReference type="SUPFAM" id="SSF51246">
    <property type="entry name" value="Rudiment single hybrid motif"/>
    <property type="match status" value="1"/>
</dbReference>
<dbReference type="PROSITE" id="PS00184">
    <property type="entry name" value="GARS"/>
    <property type="match status" value="1"/>
</dbReference>
<proteinExistence type="inferred from homology"/>
<dbReference type="Gene3D" id="3.30.1490.20">
    <property type="entry name" value="ATP-grasp fold, A domain"/>
    <property type="match status" value="1"/>
</dbReference>
<dbReference type="PANTHER" id="PTHR43472:SF1">
    <property type="entry name" value="PHOSPHORIBOSYLAMINE--GLYCINE LIGASE, CHLOROPLASTIC"/>
    <property type="match status" value="1"/>
</dbReference>
<dbReference type="InterPro" id="IPR020559">
    <property type="entry name" value="PRibGlycinamide_synth_CS"/>
</dbReference>
<dbReference type="Gene3D" id="3.30.470.20">
    <property type="entry name" value="ATP-grasp fold, B domain"/>
    <property type="match status" value="1"/>
</dbReference>
<organism evidence="15 16">
    <name type="scientific">Candidatus Doudnabacteria bacterium CG10_big_fil_rev_8_21_14_0_10_41_10</name>
    <dbReference type="NCBI Taxonomy" id="1974551"/>
    <lineage>
        <taxon>Bacteria</taxon>
        <taxon>Candidatus Doudnaibacteriota</taxon>
    </lineage>
</organism>
<dbReference type="AlphaFoldDB" id="A0A2H0VEA7"/>
<dbReference type="SUPFAM" id="SSF52440">
    <property type="entry name" value="PreATP-grasp domain"/>
    <property type="match status" value="1"/>
</dbReference>
<dbReference type="GO" id="GO:0009113">
    <property type="term" value="P:purine nucleobase biosynthetic process"/>
    <property type="evidence" value="ECO:0007669"/>
    <property type="project" value="InterPro"/>
</dbReference>
<gene>
    <name evidence="12 15" type="primary">purD</name>
    <name evidence="15" type="ORF">COT91_01395</name>
</gene>
<dbReference type="GO" id="GO:0046872">
    <property type="term" value="F:metal ion binding"/>
    <property type="evidence" value="ECO:0007669"/>
    <property type="project" value="InterPro"/>
</dbReference>
<dbReference type="InterPro" id="IPR020560">
    <property type="entry name" value="PRibGlycinamide_synth_C-dom"/>
</dbReference>
<keyword evidence="8 13" id="KW-0067">ATP-binding</keyword>
<keyword evidence="5 12" id="KW-0436">Ligase</keyword>
<comment type="cofactor">
    <cofactor evidence="1">
        <name>Mn(2+)</name>
        <dbReference type="ChEBI" id="CHEBI:29035"/>
    </cofactor>
</comment>
<comment type="similarity">
    <text evidence="9 12">Belongs to the GARS family.</text>
</comment>
<protein>
    <recommendedName>
        <fullName evidence="4 12">Phosphoribosylamine--glycine ligase</fullName>
        <ecNumber evidence="4 12">6.3.4.13</ecNumber>
    </recommendedName>
    <alternativeName>
        <fullName evidence="12">GARS</fullName>
    </alternativeName>
    <alternativeName>
        <fullName evidence="10 12">Glycinamide ribonucleotide synthetase</fullName>
    </alternativeName>
    <alternativeName>
        <fullName evidence="11 12">Phosphoribosylglycinamide synthetase</fullName>
    </alternativeName>
</protein>
<dbReference type="EC" id="6.3.4.13" evidence="4 12"/>
<dbReference type="InterPro" id="IPR011761">
    <property type="entry name" value="ATP-grasp"/>
</dbReference>
<dbReference type="PROSITE" id="PS50975">
    <property type="entry name" value="ATP_GRASP"/>
    <property type="match status" value="1"/>
</dbReference>
<dbReference type="InterPro" id="IPR000115">
    <property type="entry name" value="PRibGlycinamide_synth"/>
</dbReference>
<accession>A0A2H0VEA7</accession>
<dbReference type="GO" id="GO:0006189">
    <property type="term" value="P:'de novo' IMP biosynthetic process"/>
    <property type="evidence" value="ECO:0007669"/>
    <property type="project" value="UniProtKB-UniRule"/>
</dbReference>
<evidence type="ECO:0000313" key="15">
    <source>
        <dbReference type="EMBL" id="PIR97442.1"/>
    </source>
</evidence>
<dbReference type="SUPFAM" id="SSF56059">
    <property type="entry name" value="Glutathione synthetase ATP-binding domain-like"/>
    <property type="match status" value="1"/>
</dbReference>
<evidence type="ECO:0000256" key="2">
    <source>
        <dbReference type="ARBA" id="ARBA00001946"/>
    </source>
</evidence>